<dbReference type="RefSeq" id="XP_001840577.2">
    <property type="nucleotide sequence ID" value="XM_001840525.2"/>
</dbReference>
<feature type="region of interest" description="Disordered" evidence="1">
    <location>
        <begin position="698"/>
        <end position="759"/>
    </location>
</feature>
<accession>A8PDD1</accession>
<dbReference type="AlphaFoldDB" id="A8PDD1"/>
<feature type="domain" description="Fungal-type protein kinase" evidence="2">
    <location>
        <begin position="210"/>
        <end position="404"/>
    </location>
</feature>
<proteinExistence type="predicted"/>
<dbReference type="InterPro" id="IPR040976">
    <property type="entry name" value="Pkinase_fungal"/>
</dbReference>
<organism evidence="3 4">
    <name type="scientific">Coprinopsis cinerea (strain Okayama-7 / 130 / ATCC MYA-4618 / FGSC 9003)</name>
    <name type="common">Inky cap fungus</name>
    <name type="synonym">Hormographiella aspergillata</name>
    <dbReference type="NCBI Taxonomy" id="240176"/>
    <lineage>
        <taxon>Eukaryota</taxon>
        <taxon>Fungi</taxon>
        <taxon>Dikarya</taxon>
        <taxon>Basidiomycota</taxon>
        <taxon>Agaricomycotina</taxon>
        <taxon>Agaricomycetes</taxon>
        <taxon>Agaricomycetidae</taxon>
        <taxon>Agaricales</taxon>
        <taxon>Agaricineae</taxon>
        <taxon>Psathyrellaceae</taxon>
        <taxon>Coprinopsis</taxon>
    </lineage>
</organism>
<comment type="caution">
    <text evidence="3">The sequence shown here is derived from an EMBL/GenBank/DDBJ whole genome shotgun (WGS) entry which is preliminary data.</text>
</comment>
<dbReference type="SUPFAM" id="SSF56112">
    <property type="entry name" value="Protein kinase-like (PK-like)"/>
    <property type="match status" value="1"/>
</dbReference>
<keyword evidence="4" id="KW-1185">Reference proteome</keyword>
<evidence type="ECO:0000259" key="2">
    <source>
        <dbReference type="Pfam" id="PF17667"/>
    </source>
</evidence>
<dbReference type="Gene3D" id="1.10.510.10">
    <property type="entry name" value="Transferase(Phosphotransferase) domain 1"/>
    <property type="match status" value="1"/>
</dbReference>
<dbReference type="eggNOG" id="ENOG502SIZI">
    <property type="taxonomic scope" value="Eukaryota"/>
</dbReference>
<dbReference type="HOGENOM" id="CLU_006410_3_2_1"/>
<dbReference type="EMBL" id="AACS02000006">
    <property type="protein sequence ID" value="EAU81217.2"/>
    <property type="molecule type" value="Genomic_DNA"/>
</dbReference>
<dbReference type="InParanoid" id="A8PDD1"/>
<dbReference type="PANTHER" id="PTHR38248:SF2">
    <property type="entry name" value="FUNK1 11"/>
    <property type="match status" value="1"/>
</dbReference>
<dbReference type="PANTHER" id="PTHR38248">
    <property type="entry name" value="FUNK1 6"/>
    <property type="match status" value="1"/>
</dbReference>
<gene>
    <name evidence="3" type="ORF">CC1G_09461</name>
</gene>
<dbReference type="InterPro" id="IPR008266">
    <property type="entry name" value="Tyr_kinase_AS"/>
</dbReference>
<evidence type="ECO:0000256" key="1">
    <source>
        <dbReference type="SAM" id="MobiDB-lite"/>
    </source>
</evidence>
<feature type="region of interest" description="Disordered" evidence="1">
    <location>
        <begin position="157"/>
        <end position="177"/>
    </location>
</feature>
<evidence type="ECO:0000313" key="3">
    <source>
        <dbReference type="EMBL" id="EAU81217.2"/>
    </source>
</evidence>
<dbReference type="VEuPathDB" id="FungiDB:CC1G_09461"/>
<dbReference type="GeneID" id="6017224"/>
<keyword evidence="3" id="KW-0418">Kinase</keyword>
<reference evidence="3 4" key="1">
    <citation type="journal article" date="2010" name="Proc. Natl. Acad. Sci. U.S.A.">
        <title>Insights into evolution of multicellular fungi from the assembled chromosomes of the mushroom Coprinopsis cinerea (Coprinus cinereus).</title>
        <authorList>
            <person name="Stajich J.E."/>
            <person name="Wilke S.K."/>
            <person name="Ahren D."/>
            <person name="Au C.H."/>
            <person name="Birren B.W."/>
            <person name="Borodovsky M."/>
            <person name="Burns C."/>
            <person name="Canback B."/>
            <person name="Casselton L.A."/>
            <person name="Cheng C.K."/>
            <person name="Deng J."/>
            <person name="Dietrich F.S."/>
            <person name="Fargo D.C."/>
            <person name="Farman M.L."/>
            <person name="Gathman A.C."/>
            <person name="Goldberg J."/>
            <person name="Guigo R."/>
            <person name="Hoegger P.J."/>
            <person name="Hooker J.B."/>
            <person name="Huggins A."/>
            <person name="James T.Y."/>
            <person name="Kamada T."/>
            <person name="Kilaru S."/>
            <person name="Kodira C."/>
            <person name="Kues U."/>
            <person name="Kupfer D."/>
            <person name="Kwan H.S."/>
            <person name="Lomsadze A."/>
            <person name="Li W."/>
            <person name="Lilly W.W."/>
            <person name="Ma L.J."/>
            <person name="Mackey A.J."/>
            <person name="Manning G."/>
            <person name="Martin F."/>
            <person name="Muraguchi H."/>
            <person name="Natvig D.O."/>
            <person name="Palmerini H."/>
            <person name="Ramesh M.A."/>
            <person name="Rehmeyer C.J."/>
            <person name="Roe B.A."/>
            <person name="Shenoy N."/>
            <person name="Stanke M."/>
            <person name="Ter-Hovhannisyan V."/>
            <person name="Tunlid A."/>
            <person name="Velagapudi R."/>
            <person name="Vision T.J."/>
            <person name="Zeng Q."/>
            <person name="Zolan M.E."/>
            <person name="Pukkila P.J."/>
        </authorList>
    </citation>
    <scope>NUCLEOTIDE SEQUENCE [LARGE SCALE GENOMIC DNA]</scope>
    <source>
        <strain evidence="4">Okayama-7 / 130 / ATCC MYA-4618 / FGSC 9003</strain>
    </source>
</reference>
<keyword evidence="3" id="KW-0808">Transferase</keyword>
<evidence type="ECO:0000313" key="4">
    <source>
        <dbReference type="Proteomes" id="UP000001861"/>
    </source>
</evidence>
<dbReference type="OrthoDB" id="2739948at2759"/>
<dbReference type="Proteomes" id="UP000001861">
    <property type="component" value="Unassembled WGS sequence"/>
</dbReference>
<dbReference type="Pfam" id="PF17667">
    <property type="entry name" value="Pkinase_fungal"/>
    <property type="match status" value="2"/>
</dbReference>
<dbReference type="OMA" id="MILKERT"/>
<name>A8PDD1_COPC7</name>
<feature type="domain" description="Fungal-type protein kinase" evidence="2">
    <location>
        <begin position="426"/>
        <end position="564"/>
    </location>
</feature>
<protein>
    <submittedName>
        <fullName evidence="3">Other/FunK1 protein kinase</fullName>
    </submittedName>
</protein>
<sequence length="759" mass="86305">MGGNRVPHHRCAPDCTATHPQVELDDIGRDEGDAIKTHSISTSRAVSPTLSQQTPQPSKIIQLQYRLSMEGRIILCPYSEMMNRYLPIPPRPVPHFQLTTGLRDMMDDLRRNQTTEVNMYEHLTTTLNRWLKLADADKKPKFRVVISGNKSDPDDWTKQRIDGGVYEDDEKPTEDHPPKWEALELGIEVKRHHSCDFFSDEYQKGYSPNSEVSKSALGQAMSYSSLVFFHQHRTHHFSILIFGTKARIVRWDRAGLLFTNAFDYFDEPQKLGEFLWRYAQMDSVDRGHDPTVTRVVAKGDEDTLMDTRAKVSRKVEKVVVDDEIRKLFDETVSTHGPRHILRVQGKKFLVGKPHTYTTVLAGRGTRGYIAIDLDDPKGPFVFLKDTWRVVGEGLDEEGKVLLDLNSPDEQDQRGRKYIPTLVCHGDLEGRSVPMRTHQHYRLVVKEVGLPISNFRNGREMVTLISHGVAAHGYGYKKGYMHRDISAGNLLIFVRQDVVNGQLKEERHGLLTDWELAKKLADKGPRQLERTGTWQFLAVDILNNPSKPVEVWHEMESWFHLTLWLAVQYLPHNVQNVAVFMSEFFDDAAKPDDGSTHQKCGTLKRTSMETGRIRSAAGTRFKFGAQDDPFVPHAINKVLAQLARAFSYRYQEQELLRTNAEPWLEGDVADLTPAQLKALENIDDQVRFEELLLEYINGPGWPENDKTAPQVSLSEREPFPSSYPIRGSKRPPSDGTADLDVPQPKHPAVAGPSGSRPKRG</sequence>
<dbReference type="GO" id="GO:0004672">
    <property type="term" value="F:protein kinase activity"/>
    <property type="evidence" value="ECO:0007669"/>
    <property type="project" value="InterPro"/>
</dbReference>
<dbReference type="PROSITE" id="PS00109">
    <property type="entry name" value="PROTEIN_KINASE_TYR"/>
    <property type="match status" value="1"/>
</dbReference>
<dbReference type="InterPro" id="IPR011009">
    <property type="entry name" value="Kinase-like_dom_sf"/>
</dbReference>
<dbReference type="KEGG" id="cci:CC1G_09461"/>